<dbReference type="Gene3D" id="3.40.50.300">
    <property type="entry name" value="P-loop containing nucleotide triphosphate hydrolases"/>
    <property type="match status" value="1"/>
</dbReference>
<sequence length="464" mass="51490">MTLDRVVWSMLQEAMAVYRDSPRATAWLRSHAERYTEPVRIAVAGRSRIGKSTVVNALIGDEFTPQSSFVWYRGATEPRAHVFSGPGRPHEVTIGRRGSRNHVETGQVDRADRVVVEWPARSLRDVVLFDTPAEATPEQVLGDADALLYLMRHVQDEDLRFLRSANDHPIARNAAVHTVAVLARADEIGAGRIDALSSAKQIARRYRRDVAVQPLCQNVVSVAGLLAVAARTVREDEFAALRVLSSLGREELEDHLLSADRFVGEQFPLTMEPAVRQALLERFGIFGVRLITALIRQGFDSQVKLTGQLVQRSGLGELRDSIAIHFTERREVLKARSALLALDVLLRVEPRQQARKLVTDLERVVASAHDFRELRLVAALQSGRTKLPADLQGEALRLVGAEGTAPAVRLGFEYEADAGELREALLDALVRWQAQALDVHAPNDHRRAAQVVVRTCEGLLPRFG</sequence>
<dbReference type="RefSeq" id="WP_090097340.1">
    <property type="nucleotide sequence ID" value="NZ_FNIX01000004.1"/>
</dbReference>
<dbReference type="OrthoDB" id="4379468at2"/>
<evidence type="ECO:0000313" key="1">
    <source>
        <dbReference type="EMBL" id="SDO83088.1"/>
    </source>
</evidence>
<dbReference type="InterPro" id="IPR027417">
    <property type="entry name" value="P-loop_NTPase"/>
</dbReference>
<organism evidence="1 2">
    <name type="scientific">Lentzea jiangxiensis</name>
    <dbReference type="NCBI Taxonomy" id="641025"/>
    <lineage>
        <taxon>Bacteria</taxon>
        <taxon>Bacillati</taxon>
        <taxon>Actinomycetota</taxon>
        <taxon>Actinomycetes</taxon>
        <taxon>Pseudonocardiales</taxon>
        <taxon>Pseudonocardiaceae</taxon>
        <taxon>Lentzea</taxon>
    </lineage>
</organism>
<evidence type="ECO:0008006" key="3">
    <source>
        <dbReference type="Google" id="ProtNLM"/>
    </source>
</evidence>
<dbReference type="Proteomes" id="UP000199691">
    <property type="component" value="Unassembled WGS sequence"/>
</dbReference>
<gene>
    <name evidence="1" type="ORF">SAMN05421507_10497</name>
</gene>
<reference evidence="2" key="1">
    <citation type="submission" date="2016-10" db="EMBL/GenBank/DDBJ databases">
        <authorList>
            <person name="Varghese N."/>
            <person name="Submissions S."/>
        </authorList>
    </citation>
    <scope>NUCLEOTIDE SEQUENCE [LARGE SCALE GENOMIC DNA]</scope>
    <source>
        <strain evidence="2">CGMCC 4.6609</strain>
    </source>
</reference>
<protein>
    <recommendedName>
        <fullName evidence="3">Dynamin family protein</fullName>
    </recommendedName>
</protein>
<dbReference type="SUPFAM" id="SSF52540">
    <property type="entry name" value="P-loop containing nucleoside triphosphate hydrolases"/>
    <property type="match status" value="1"/>
</dbReference>
<dbReference type="EMBL" id="FNIX01000004">
    <property type="protein sequence ID" value="SDO83088.1"/>
    <property type="molecule type" value="Genomic_DNA"/>
</dbReference>
<keyword evidence="2" id="KW-1185">Reference proteome</keyword>
<proteinExistence type="predicted"/>
<dbReference type="STRING" id="641025.SAMN05421507_10497"/>
<accession>A0A1H0MRL7</accession>
<name>A0A1H0MRL7_9PSEU</name>
<dbReference type="AlphaFoldDB" id="A0A1H0MRL7"/>
<evidence type="ECO:0000313" key="2">
    <source>
        <dbReference type="Proteomes" id="UP000199691"/>
    </source>
</evidence>